<dbReference type="RefSeq" id="WP_127706278.1">
    <property type="nucleotide sequence ID" value="NZ_SACO01000002.1"/>
</dbReference>
<dbReference type="Proteomes" id="UP000282837">
    <property type="component" value="Unassembled WGS sequence"/>
</dbReference>
<dbReference type="PANTHER" id="PTHR34598">
    <property type="entry name" value="BLL6449 PROTEIN"/>
    <property type="match status" value="1"/>
</dbReference>
<evidence type="ECO:0000313" key="1">
    <source>
        <dbReference type="EMBL" id="RVU07036.1"/>
    </source>
</evidence>
<keyword evidence="2" id="KW-1185">Reference proteome</keyword>
<dbReference type="PANTHER" id="PTHR34598:SF3">
    <property type="entry name" value="OXIDOREDUCTASE AN1597"/>
    <property type="match status" value="1"/>
</dbReference>
<reference evidence="1 2" key="1">
    <citation type="submission" date="2019-01" db="EMBL/GenBank/DDBJ databases">
        <authorList>
            <person name="Chen W.-M."/>
        </authorList>
    </citation>
    <scope>NUCLEOTIDE SEQUENCE [LARGE SCALE GENOMIC DNA]</scope>
    <source>
        <strain evidence="1 2">FSY-9</strain>
    </source>
</reference>
<dbReference type="OrthoDB" id="5173234at2"/>
<evidence type="ECO:0008006" key="3">
    <source>
        <dbReference type="Google" id="ProtNLM"/>
    </source>
</evidence>
<dbReference type="InterPro" id="IPR044053">
    <property type="entry name" value="AsaB-like"/>
</dbReference>
<proteinExistence type="predicted"/>
<dbReference type="AlphaFoldDB" id="A0A3S3TRT7"/>
<comment type="caution">
    <text evidence="1">The sequence shown here is derived from an EMBL/GenBank/DDBJ whole genome shotgun (WGS) entry which is preliminary data.</text>
</comment>
<sequence>MLPLIAYSGRGVARPRYYANAHDRDVLDIAPVPMAVTNARGMGARLDREGFTLVQHSSAVTDWRSPEQVAQIYAAELAELVKAATGADEVRVSPHGILRFSEKSGLAGSGNNSHPARFAHIDVADTSARAMAERTAAGRSFTRFAAVNIWRALSPAPQDVPLALCDARSVEEGDLITADAIFDEPDGREWGFEGLLVAHNPAHRWYYYPDMHAGEAIIFKTKDSAPDVARHIPHVAFNDPLAPEDAPPRNSIEMRATAFWWG</sequence>
<dbReference type="GO" id="GO:0016491">
    <property type="term" value="F:oxidoreductase activity"/>
    <property type="evidence" value="ECO:0007669"/>
    <property type="project" value="InterPro"/>
</dbReference>
<accession>A0A3S3TRT7</accession>
<evidence type="ECO:0000313" key="2">
    <source>
        <dbReference type="Proteomes" id="UP000282837"/>
    </source>
</evidence>
<name>A0A3S3TRT7_9SPHN</name>
<gene>
    <name evidence="1" type="ORF">EOE18_03520</name>
</gene>
<organism evidence="1 2">
    <name type="scientific">Novosphingobium umbonatum</name>
    <dbReference type="NCBI Taxonomy" id="1908524"/>
    <lineage>
        <taxon>Bacteria</taxon>
        <taxon>Pseudomonadati</taxon>
        <taxon>Pseudomonadota</taxon>
        <taxon>Alphaproteobacteria</taxon>
        <taxon>Sphingomonadales</taxon>
        <taxon>Sphingomonadaceae</taxon>
        <taxon>Novosphingobium</taxon>
    </lineage>
</organism>
<dbReference type="EMBL" id="SACO01000002">
    <property type="protein sequence ID" value="RVU07036.1"/>
    <property type="molecule type" value="Genomic_DNA"/>
</dbReference>
<protein>
    <recommendedName>
        <fullName evidence="3">Methyltransferase</fullName>
    </recommendedName>
</protein>
<dbReference type="NCBIfam" id="NF041278">
    <property type="entry name" value="CmcJ_NvfI_EfuI"/>
    <property type="match status" value="1"/>
</dbReference>